<evidence type="ECO:0000313" key="1">
    <source>
        <dbReference type="EMBL" id="CCV66567.1"/>
    </source>
</evidence>
<name>U4KPY2_9MOLU</name>
<proteinExistence type="predicted"/>
<sequence length="91" mass="10264">MAKAYDQTFKNKIIKERLSGLSVKSISIKHGVSVSVIHKWLKTTKEDSSNKSPLINVTELIKTREISFKLSGHLVRVELSDLPQFLQALKS</sequence>
<accession>U4KPY2</accession>
<organism evidence="1 2">
    <name type="scientific">Acholeplasma brassicae</name>
    <dbReference type="NCBI Taxonomy" id="61635"/>
    <lineage>
        <taxon>Bacteria</taxon>
        <taxon>Bacillati</taxon>
        <taxon>Mycoplasmatota</taxon>
        <taxon>Mollicutes</taxon>
        <taxon>Acholeplasmatales</taxon>
        <taxon>Acholeplasmataceae</taxon>
        <taxon>Acholeplasma</taxon>
    </lineage>
</organism>
<dbReference type="SUPFAM" id="SSF46689">
    <property type="entry name" value="Homeodomain-like"/>
    <property type="match status" value="1"/>
</dbReference>
<dbReference type="Pfam" id="PF01527">
    <property type="entry name" value="HTH_Tnp_1"/>
    <property type="match status" value="1"/>
</dbReference>
<dbReference type="STRING" id="61635.BN85315460"/>
<dbReference type="EMBL" id="FO681348">
    <property type="protein sequence ID" value="CCV66567.1"/>
    <property type="molecule type" value="Genomic_DNA"/>
</dbReference>
<keyword evidence="2" id="KW-1185">Reference proteome</keyword>
<reference evidence="1 2" key="1">
    <citation type="journal article" date="2013" name="J. Mol. Microbiol. Biotechnol.">
        <title>Analysis of the Complete Genomes of Acholeplasma brassicae , A. palmae and A. laidlawii and Their Comparison to the Obligate Parasites from ' Candidatus Phytoplasma'.</title>
        <authorList>
            <person name="Kube M."/>
            <person name="Siewert C."/>
            <person name="Migdoll A.M."/>
            <person name="Duduk B."/>
            <person name="Holz S."/>
            <person name="Rabus R."/>
            <person name="Seemuller E."/>
            <person name="Mitrovic J."/>
            <person name="Muller I."/>
            <person name="Buttner C."/>
            <person name="Reinhardt R."/>
        </authorList>
    </citation>
    <scope>NUCLEOTIDE SEQUENCE [LARGE SCALE GENOMIC DNA]</scope>
    <source>
        <strain evidence="2">0502</strain>
    </source>
</reference>
<evidence type="ECO:0000313" key="2">
    <source>
        <dbReference type="Proteomes" id="UP000032737"/>
    </source>
</evidence>
<dbReference type="InterPro" id="IPR002514">
    <property type="entry name" value="Transposase_8"/>
</dbReference>
<dbReference type="KEGG" id="abra:BN85315460"/>
<gene>
    <name evidence="1" type="ORF">BN85315460</name>
</gene>
<dbReference type="RefSeq" id="WP_030005421.1">
    <property type="nucleotide sequence ID" value="NC_022549.1"/>
</dbReference>
<dbReference type="Proteomes" id="UP000032737">
    <property type="component" value="Chromosome"/>
</dbReference>
<dbReference type="HOGENOM" id="CLU_2406538_0_0_14"/>
<dbReference type="GO" id="GO:0003677">
    <property type="term" value="F:DNA binding"/>
    <property type="evidence" value="ECO:0007669"/>
    <property type="project" value="InterPro"/>
</dbReference>
<protein>
    <submittedName>
        <fullName evidence="1">Transposase</fullName>
    </submittedName>
</protein>
<dbReference type="GO" id="GO:0004803">
    <property type="term" value="F:transposase activity"/>
    <property type="evidence" value="ECO:0007669"/>
    <property type="project" value="InterPro"/>
</dbReference>
<dbReference type="GO" id="GO:0006313">
    <property type="term" value="P:DNA transposition"/>
    <property type="evidence" value="ECO:0007669"/>
    <property type="project" value="InterPro"/>
</dbReference>
<dbReference type="InterPro" id="IPR009057">
    <property type="entry name" value="Homeodomain-like_sf"/>
</dbReference>
<dbReference type="AlphaFoldDB" id="U4KPY2"/>
<dbReference type="OrthoDB" id="7503672at2"/>